<accession>A0ABV6NKL5</accession>
<sequence length="102" mass="11506">MVFNDTGNNANGGSSFPFFGLSNFDSKTLKETHDTYDIYVNNEFVGKKILLTQSENVNDVIGFLKKQGIQDVTATVNGDHYVIQSDDLEHVKQVLERYLQND</sequence>
<comment type="caution">
    <text evidence="1">The sequence shown here is derived from an EMBL/GenBank/DDBJ whole genome shotgun (WGS) entry which is preliminary data.</text>
</comment>
<evidence type="ECO:0000313" key="1">
    <source>
        <dbReference type="EMBL" id="MFC0560959.1"/>
    </source>
</evidence>
<reference evidence="1 2" key="1">
    <citation type="submission" date="2024-09" db="EMBL/GenBank/DDBJ databases">
        <authorList>
            <person name="Sun Q."/>
            <person name="Mori K."/>
        </authorList>
    </citation>
    <scope>NUCLEOTIDE SEQUENCE [LARGE SCALE GENOMIC DNA]</scope>
    <source>
        <strain evidence="1 2">NCAIM B.02301</strain>
    </source>
</reference>
<name>A0ABV6NKL5_9BACI</name>
<dbReference type="Proteomes" id="UP001589833">
    <property type="component" value="Unassembled WGS sequence"/>
</dbReference>
<protein>
    <submittedName>
        <fullName evidence="1">Uncharacterized protein</fullName>
    </submittedName>
</protein>
<organism evidence="1 2">
    <name type="scientific">Halalkalibacter alkalisediminis</name>
    <dbReference type="NCBI Taxonomy" id="935616"/>
    <lineage>
        <taxon>Bacteria</taxon>
        <taxon>Bacillati</taxon>
        <taxon>Bacillota</taxon>
        <taxon>Bacilli</taxon>
        <taxon>Bacillales</taxon>
        <taxon>Bacillaceae</taxon>
        <taxon>Halalkalibacter</taxon>
    </lineage>
</organism>
<gene>
    <name evidence="1" type="ORF">ACFFH4_18600</name>
</gene>
<evidence type="ECO:0000313" key="2">
    <source>
        <dbReference type="Proteomes" id="UP001589833"/>
    </source>
</evidence>
<keyword evidence="2" id="KW-1185">Reference proteome</keyword>
<dbReference type="EMBL" id="JBHLTR010000051">
    <property type="protein sequence ID" value="MFC0560959.1"/>
    <property type="molecule type" value="Genomic_DNA"/>
</dbReference>
<proteinExistence type="predicted"/>
<dbReference type="RefSeq" id="WP_273848344.1">
    <property type="nucleotide sequence ID" value="NZ_JAQQWT010000068.1"/>
</dbReference>